<evidence type="ECO:0000313" key="1">
    <source>
        <dbReference type="EMBL" id="SVB44967.1"/>
    </source>
</evidence>
<dbReference type="EMBL" id="UINC01042389">
    <property type="protein sequence ID" value="SVB44967.1"/>
    <property type="molecule type" value="Genomic_DNA"/>
</dbReference>
<protein>
    <submittedName>
        <fullName evidence="1">Uncharacterized protein</fullName>
    </submittedName>
</protein>
<name>A0A382E529_9ZZZZ</name>
<organism evidence="1">
    <name type="scientific">marine metagenome</name>
    <dbReference type="NCBI Taxonomy" id="408172"/>
    <lineage>
        <taxon>unclassified sequences</taxon>
        <taxon>metagenomes</taxon>
        <taxon>ecological metagenomes</taxon>
    </lineage>
</organism>
<gene>
    <name evidence="1" type="ORF">METZ01_LOCUS197821</name>
</gene>
<sequence length="155" mass="17802">AEEKDILERITVFRKEFEGRPGWEKGSPKRANKIGHYRRLEEKQGKANMPGHVRASINWNTLKRMNGDKYSQEITDGMKVIVCKLKTNPLGYTSVAYPTDELHIPNWFKELPFDGGAMAETIIDNKLDNLIGVLNYNLEDTKQHNTFASLFEFGE</sequence>
<feature type="non-terminal residue" evidence="1">
    <location>
        <position position="1"/>
    </location>
</feature>
<dbReference type="Gene3D" id="3.40.1820.10">
    <property type="entry name" value="DnaQ-like 3'-5' exonuclease"/>
    <property type="match status" value="1"/>
</dbReference>
<dbReference type="AlphaFoldDB" id="A0A382E529"/>
<proteinExistence type="predicted"/>
<reference evidence="1" key="1">
    <citation type="submission" date="2018-05" db="EMBL/GenBank/DDBJ databases">
        <authorList>
            <person name="Lanie J.A."/>
            <person name="Ng W.-L."/>
            <person name="Kazmierczak K.M."/>
            <person name="Andrzejewski T.M."/>
            <person name="Davidsen T.M."/>
            <person name="Wayne K.J."/>
            <person name="Tettelin H."/>
            <person name="Glass J.I."/>
            <person name="Rusch D."/>
            <person name="Podicherti R."/>
            <person name="Tsui H.-C.T."/>
            <person name="Winkler M.E."/>
        </authorList>
    </citation>
    <scope>NUCLEOTIDE SEQUENCE</scope>
</reference>
<accession>A0A382E529</accession>